<keyword evidence="1" id="KW-1133">Transmembrane helix</keyword>
<keyword evidence="1" id="KW-0472">Membrane</keyword>
<keyword evidence="1" id="KW-0812">Transmembrane</keyword>
<reference evidence="2 3" key="1">
    <citation type="submission" date="2022-10" db="EMBL/GenBank/DDBJ databases">
        <title>Defluviimonas sp. nov., isolated from ocean surface water.</title>
        <authorList>
            <person name="He W."/>
            <person name="Wang L."/>
            <person name="Zhang D.-F."/>
        </authorList>
    </citation>
    <scope>NUCLEOTIDE SEQUENCE [LARGE SCALE GENOMIC DNA]</scope>
    <source>
        <strain evidence="2 3">WL0075</strain>
    </source>
</reference>
<evidence type="ECO:0000256" key="1">
    <source>
        <dbReference type="SAM" id="Phobius"/>
    </source>
</evidence>
<sequence>MRALAHLWREHRLALLVFVGGAVVAVLFAVRLAVFSLYWADPAHRQQEPDGWMTPRYIARSWHVPQEDLARHLDLAPGGDARMTLDDIARARGIPLETLLADLAAYLATRTGE</sequence>
<comment type="caution">
    <text evidence="2">The sequence shown here is derived from an EMBL/GenBank/DDBJ whole genome shotgun (WGS) entry which is preliminary data.</text>
</comment>
<evidence type="ECO:0000313" key="3">
    <source>
        <dbReference type="Proteomes" id="UP001652503"/>
    </source>
</evidence>
<proteinExistence type="predicted"/>
<evidence type="ECO:0000313" key="2">
    <source>
        <dbReference type="EMBL" id="MCV2864710.1"/>
    </source>
</evidence>
<dbReference type="EMBL" id="JAOWLA010000006">
    <property type="protein sequence ID" value="MCV2864710.1"/>
    <property type="molecule type" value="Genomic_DNA"/>
</dbReference>
<accession>A0ABT2Z0U9</accession>
<dbReference type="RefSeq" id="WP_263721225.1">
    <property type="nucleotide sequence ID" value="NZ_JAOWLA010000006.1"/>
</dbReference>
<gene>
    <name evidence="2" type="ORF">OE647_08160</name>
</gene>
<keyword evidence="3" id="KW-1185">Reference proteome</keyword>
<dbReference type="Proteomes" id="UP001652503">
    <property type="component" value="Unassembled WGS sequence"/>
</dbReference>
<feature type="transmembrane region" description="Helical" evidence="1">
    <location>
        <begin position="12"/>
        <end position="39"/>
    </location>
</feature>
<organism evidence="2 3">
    <name type="scientific">Albidovulum sediminicola</name>
    <dbReference type="NCBI Taxonomy" id="2984331"/>
    <lineage>
        <taxon>Bacteria</taxon>
        <taxon>Pseudomonadati</taxon>
        <taxon>Pseudomonadota</taxon>
        <taxon>Alphaproteobacteria</taxon>
        <taxon>Rhodobacterales</taxon>
        <taxon>Paracoccaceae</taxon>
        <taxon>Albidovulum</taxon>
    </lineage>
</organism>
<name>A0ABT2Z0U9_9RHOB</name>
<protein>
    <submittedName>
        <fullName evidence="2">Uncharacterized protein</fullName>
    </submittedName>
</protein>